<sequence length="255" mass="27280">MRTLFNRFYELFSWPKKLPDLIELVSQGVGEVVTLNVKSGEIIQGRIHCINTTERNGKPSGEAARDIPISEIISFKVLRIPGETDSEQEVNESIEAQKDNVKITKSTGKTSARTDTDAEFRAVSSTSSHSVASKGKFTVGPCGDAPAAVAVQSPGLPKNVKNEPTEICADNHEKASGDNATAAVAAANSSSDNKPSSSSSQSSGSVSSLSPKETHTKSDRWHSDDRGVTNRGFYGPLKGARTSNKKWKGLFIGKD</sequence>
<reference evidence="2 3" key="2">
    <citation type="submission" date="2018-11" db="EMBL/GenBank/DDBJ databases">
        <authorList>
            <consortium name="Pathogen Informatics"/>
        </authorList>
    </citation>
    <scope>NUCLEOTIDE SEQUENCE [LARGE SCALE GENOMIC DNA]</scope>
</reference>
<evidence type="ECO:0000313" key="3">
    <source>
        <dbReference type="Proteomes" id="UP000271098"/>
    </source>
</evidence>
<keyword evidence="3" id="KW-1185">Reference proteome</keyword>
<dbReference type="OrthoDB" id="5824531at2759"/>
<evidence type="ECO:0000256" key="1">
    <source>
        <dbReference type="SAM" id="MobiDB-lite"/>
    </source>
</evidence>
<organism evidence="4">
    <name type="scientific">Gongylonema pulchrum</name>
    <dbReference type="NCBI Taxonomy" id="637853"/>
    <lineage>
        <taxon>Eukaryota</taxon>
        <taxon>Metazoa</taxon>
        <taxon>Ecdysozoa</taxon>
        <taxon>Nematoda</taxon>
        <taxon>Chromadorea</taxon>
        <taxon>Rhabditida</taxon>
        <taxon>Spirurina</taxon>
        <taxon>Spiruromorpha</taxon>
        <taxon>Spiruroidea</taxon>
        <taxon>Gongylonematidae</taxon>
        <taxon>Gongylonema</taxon>
    </lineage>
</organism>
<feature type="region of interest" description="Disordered" evidence="1">
    <location>
        <begin position="105"/>
        <end position="134"/>
    </location>
</feature>
<evidence type="ECO:0000313" key="2">
    <source>
        <dbReference type="EMBL" id="VDK30037.1"/>
    </source>
</evidence>
<feature type="compositionally biased region" description="Low complexity" evidence="1">
    <location>
        <begin position="122"/>
        <end position="133"/>
    </location>
</feature>
<feature type="compositionally biased region" description="Basic and acidic residues" evidence="1">
    <location>
        <begin position="212"/>
        <end position="228"/>
    </location>
</feature>
<reference evidence="4" key="1">
    <citation type="submission" date="2016-06" db="UniProtKB">
        <authorList>
            <consortium name="WormBaseParasite"/>
        </authorList>
    </citation>
    <scope>IDENTIFICATION</scope>
</reference>
<dbReference type="AlphaFoldDB" id="A0A183CY91"/>
<feature type="compositionally biased region" description="Low complexity" evidence="1">
    <location>
        <begin position="177"/>
        <end position="210"/>
    </location>
</feature>
<proteinExistence type="predicted"/>
<dbReference type="WBParaSite" id="GPUH_0000143501-mRNA-1">
    <property type="protein sequence ID" value="GPUH_0000143501-mRNA-1"/>
    <property type="gene ID" value="GPUH_0000143501"/>
</dbReference>
<feature type="region of interest" description="Disordered" evidence="1">
    <location>
        <begin position="171"/>
        <end position="255"/>
    </location>
</feature>
<dbReference type="EMBL" id="UYRT01001726">
    <property type="protein sequence ID" value="VDK30037.1"/>
    <property type="molecule type" value="Genomic_DNA"/>
</dbReference>
<dbReference type="Proteomes" id="UP000271098">
    <property type="component" value="Unassembled WGS sequence"/>
</dbReference>
<name>A0A183CY91_9BILA</name>
<gene>
    <name evidence="2" type="ORF">GPUH_LOCUS1432</name>
</gene>
<protein>
    <submittedName>
        <fullName evidence="4">SM-ATX domain-containing protein</fullName>
    </submittedName>
</protein>
<accession>A0A183CY91</accession>
<evidence type="ECO:0000313" key="4">
    <source>
        <dbReference type="WBParaSite" id="GPUH_0000143501-mRNA-1"/>
    </source>
</evidence>